<dbReference type="PROSITE" id="PS51257">
    <property type="entry name" value="PROKAR_LIPOPROTEIN"/>
    <property type="match status" value="1"/>
</dbReference>
<protein>
    <recommendedName>
        <fullName evidence="4">Quinol oxidase subunit 4</fullName>
    </recommendedName>
</protein>
<feature type="signal peptide" evidence="1">
    <location>
        <begin position="1"/>
        <end position="21"/>
    </location>
</feature>
<proteinExistence type="predicted"/>
<dbReference type="Proteomes" id="UP000515237">
    <property type="component" value="Chromosome"/>
</dbReference>
<dbReference type="AlphaFoldDB" id="A0A7G7G488"/>
<keyword evidence="1" id="KW-0732">Signal</keyword>
<evidence type="ECO:0000256" key="1">
    <source>
        <dbReference type="SAM" id="SignalP"/>
    </source>
</evidence>
<name>A0A7G7G488_9BACT</name>
<dbReference type="EMBL" id="CP055156">
    <property type="protein sequence ID" value="QNF31972.1"/>
    <property type="molecule type" value="Genomic_DNA"/>
</dbReference>
<evidence type="ECO:0000313" key="2">
    <source>
        <dbReference type="EMBL" id="QNF31972.1"/>
    </source>
</evidence>
<reference evidence="2 3" key="1">
    <citation type="journal article" date="2018" name="Int. J. Syst. Evol. Microbiol.">
        <title>Adhaeribacter swui sp. nov., isolated from wet mud.</title>
        <authorList>
            <person name="Kim D.U."/>
            <person name="Kim K.W."/>
            <person name="Kang M.S."/>
            <person name="Kim J.Y."/>
            <person name="Jang J.H."/>
            <person name="Kim M.K."/>
        </authorList>
    </citation>
    <scope>NUCLEOTIDE SEQUENCE [LARGE SCALE GENOMIC DNA]</scope>
    <source>
        <strain evidence="2 3">KCTC 52873</strain>
    </source>
</reference>
<feature type="chain" id="PRO_5029019126" description="Quinol oxidase subunit 4" evidence="1">
    <location>
        <begin position="22"/>
        <end position="83"/>
    </location>
</feature>
<dbReference type="KEGG" id="aswu:HUW51_04240"/>
<evidence type="ECO:0008006" key="4">
    <source>
        <dbReference type="Google" id="ProtNLM"/>
    </source>
</evidence>
<evidence type="ECO:0000313" key="3">
    <source>
        <dbReference type="Proteomes" id="UP000515237"/>
    </source>
</evidence>
<accession>A0A7G7G488</accession>
<organism evidence="2 3">
    <name type="scientific">Adhaeribacter swui</name>
    <dbReference type="NCBI Taxonomy" id="2086471"/>
    <lineage>
        <taxon>Bacteria</taxon>
        <taxon>Pseudomonadati</taxon>
        <taxon>Bacteroidota</taxon>
        <taxon>Cytophagia</taxon>
        <taxon>Cytophagales</taxon>
        <taxon>Hymenobacteraceae</taxon>
        <taxon>Adhaeribacter</taxon>
    </lineage>
</organism>
<sequence>MFPKLLIKTFLLLVISTLALSCKTTIAHYPGSNQNKSLPSGQAKKVYGHQSAKAFAPGQQKKRSAGNVVIINANAPVKGKKNK</sequence>
<dbReference type="RefSeq" id="WP_185272755.1">
    <property type="nucleotide sequence ID" value="NZ_CP055156.1"/>
</dbReference>
<keyword evidence="3" id="KW-1185">Reference proteome</keyword>
<gene>
    <name evidence="2" type="ORF">HUW51_04240</name>
</gene>